<organism evidence="4 5">
    <name type="scientific">Sutcliffiella tianshenii</name>
    <dbReference type="NCBI Taxonomy" id="1463404"/>
    <lineage>
        <taxon>Bacteria</taxon>
        <taxon>Bacillati</taxon>
        <taxon>Bacillota</taxon>
        <taxon>Bacilli</taxon>
        <taxon>Bacillales</taxon>
        <taxon>Bacillaceae</taxon>
        <taxon>Sutcliffiella</taxon>
    </lineage>
</organism>
<feature type="domain" description="HTH merR-type" evidence="3">
    <location>
        <begin position="1"/>
        <end position="71"/>
    </location>
</feature>
<dbReference type="InterPro" id="IPR029442">
    <property type="entry name" value="GyrI-like"/>
</dbReference>
<reference evidence="4 5" key="1">
    <citation type="submission" date="2021-01" db="EMBL/GenBank/DDBJ databases">
        <title>Genomic Encyclopedia of Type Strains, Phase IV (KMG-IV): sequencing the most valuable type-strain genomes for metagenomic binning, comparative biology and taxonomic classification.</title>
        <authorList>
            <person name="Goeker M."/>
        </authorList>
    </citation>
    <scope>NUCLEOTIDE SEQUENCE [LARGE SCALE GENOMIC DNA]</scope>
    <source>
        <strain evidence="4 5">DSM 25879</strain>
    </source>
</reference>
<dbReference type="SUPFAM" id="SSF46955">
    <property type="entry name" value="Putative DNA-binding domain"/>
    <property type="match status" value="1"/>
</dbReference>
<keyword evidence="5" id="KW-1185">Reference proteome</keyword>
<evidence type="ECO:0000313" key="5">
    <source>
        <dbReference type="Proteomes" id="UP000737402"/>
    </source>
</evidence>
<sequence>MFKIGEFAKLSGLSIHTLYHYEGIGLIEPSFVDPHTNYRYYDAGQLVLINKIAALKDAGFSLGEIVKVLLDTPVNKELIPMLESKAESLEKLLEQETNRLERLRTNIFLIKNGGVPMMNDISIKKVEPILVASIREEFKEESFDAFCERLWGQVNDHIDRSEAKRTIPCMTIYHSGLYVHTDSAIDLEVAEPITKVIPGNATVKVHELPAVEKMACVVHKGPFSTIGETSRALFEWIAENRYNVMGPVREIYHKGDWVTEDTNEYVTELQVPIE</sequence>
<comment type="caution">
    <text evidence="4">The sequence shown here is derived from an EMBL/GenBank/DDBJ whole genome shotgun (WGS) entry which is preliminary data.</text>
</comment>
<name>A0ABS2P5P0_9BACI</name>
<protein>
    <submittedName>
        <fullName evidence="4">Effector-binding domain-containing protein</fullName>
    </submittedName>
</protein>
<evidence type="ECO:0000313" key="4">
    <source>
        <dbReference type="EMBL" id="MBM7621947.1"/>
    </source>
</evidence>
<proteinExistence type="predicted"/>
<dbReference type="PROSITE" id="PS50937">
    <property type="entry name" value="HTH_MERR_2"/>
    <property type="match status" value="1"/>
</dbReference>
<evidence type="ECO:0000256" key="2">
    <source>
        <dbReference type="SAM" id="Coils"/>
    </source>
</evidence>
<dbReference type="Proteomes" id="UP000737402">
    <property type="component" value="Unassembled WGS sequence"/>
</dbReference>
<accession>A0ABS2P5P0</accession>
<dbReference type="Pfam" id="PF13411">
    <property type="entry name" value="MerR_1"/>
    <property type="match status" value="1"/>
</dbReference>
<dbReference type="SUPFAM" id="SSF55136">
    <property type="entry name" value="Probable bacterial effector-binding domain"/>
    <property type="match status" value="1"/>
</dbReference>
<evidence type="ECO:0000259" key="3">
    <source>
        <dbReference type="PROSITE" id="PS50937"/>
    </source>
</evidence>
<dbReference type="PANTHER" id="PTHR30204">
    <property type="entry name" value="REDOX-CYCLING DRUG-SENSING TRANSCRIPTIONAL ACTIVATOR SOXR"/>
    <property type="match status" value="1"/>
</dbReference>
<dbReference type="InterPro" id="IPR047057">
    <property type="entry name" value="MerR_fam"/>
</dbReference>
<dbReference type="InterPro" id="IPR000551">
    <property type="entry name" value="MerR-type_HTH_dom"/>
</dbReference>
<keyword evidence="2" id="KW-0175">Coiled coil</keyword>
<dbReference type="SMART" id="SM00871">
    <property type="entry name" value="AraC_E_bind"/>
    <property type="match status" value="1"/>
</dbReference>
<dbReference type="InterPro" id="IPR010499">
    <property type="entry name" value="AraC_E-bd"/>
</dbReference>
<evidence type="ECO:0000256" key="1">
    <source>
        <dbReference type="ARBA" id="ARBA00023125"/>
    </source>
</evidence>
<dbReference type="Gene3D" id="3.20.80.10">
    <property type="entry name" value="Regulatory factor, effector binding domain"/>
    <property type="match status" value="1"/>
</dbReference>
<dbReference type="InterPro" id="IPR009061">
    <property type="entry name" value="DNA-bd_dom_put_sf"/>
</dbReference>
<dbReference type="Gene3D" id="1.10.1660.10">
    <property type="match status" value="1"/>
</dbReference>
<dbReference type="RefSeq" id="WP_204419010.1">
    <property type="nucleotide sequence ID" value="NZ_JAFBED010000012.1"/>
</dbReference>
<dbReference type="Pfam" id="PF06445">
    <property type="entry name" value="GyrI-like"/>
    <property type="match status" value="1"/>
</dbReference>
<dbReference type="InterPro" id="IPR011256">
    <property type="entry name" value="Reg_factor_effector_dom_sf"/>
</dbReference>
<keyword evidence="1" id="KW-0238">DNA-binding</keyword>
<dbReference type="SMART" id="SM00422">
    <property type="entry name" value="HTH_MERR"/>
    <property type="match status" value="1"/>
</dbReference>
<dbReference type="EMBL" id="JAFBED010000012">
    <property type="protein sequence ID" value="MBM7621947.1"/>
    <property type="molecule type" value="Genomic_DNA"/>
</dbReference>
<feature type="coiled-coil region" evidence="2">
    <location>
        <begin position="79"/>
        <end position="106"/>
    </location>
</feature>
<gene>
    <name evidence="4" type="ORF">JOC95_003855</name>
</gene>
<dbReference type="CDD" id="cd01107">
    <property type="entry name" value="HTH_BmrR"/>
    <property type="match status" value="1"/>
</dbReference>
<dbReference type="PANTHER" id="PTHR30204:SF97">
    <property type="entry name" value="MERR FAMILY REGULATORY PROTEIN"/>
    <property type="match status" value="1"/>
</dbReference>